<dbReference type="RefSeq" id="XP_004030291.1">
    <property type="nucleotide sequence ID" value="XM_004030243.1"/>
</dbReference>
<accession>G0R0F0</accession>
<dbReference type="InterPro" id="IPR002859">
    <property type="entry name" value="PKD/REJ-like"/>
</dbReference>
<dbReference type="PANTHER" id="PTHR15332:SF175">
    <property type="entry name" value="PROPROTEIN CONVERTASE SUBTILISIN_KEXIN TYPE 5-LIKE"/>
    <property type="match status" value="1"/>
</dbReference>
<evidence type="ECO:0000259" key="1">
    <source>
        <dbReference type="Pfam" id="PF02010"/>
    </source>
</evidence>
<dbReference type="EMBL" id="GL984191">
    <property type="protein sequence ID" value="EGR29055.1"/>
    <property type="molecule type" value="Genomic_DNA"/>
</dbReference>
<evidence type="ECO:0000313" key="2">
    <source>
        <dbReference type="EMBL" id="EGR29055.1"/>
    </source>
</evidence>
<dbReference type="GO" id="GO:0016301">
    <property type="term" value="F:kinase activity"/>
    <property type="evidence" value="ECO:0007669"/>
    <property type="project" value="UniProtKB-KW"/>
</dbReference>
<protein>
    <submittedName>
        <fullName evidence="2">Protein kinase domain protein</fullName>
    </submittedName>
</protein>
<dbReference type="PANTHER" id="PTHR15332">
    <property type="entry name" value="PROPROTEIN CONVERTASE SUBTILISIN_KEXIN TYPE 5-LIKE"/>
    <property type="match status" value="1"/>
</dbReference>
<dbReference type="InParanoid" id="G0R0F0"/>
<organism evidence="2 3">
    <name type="scientific">Ichthyophthirius multifiliis</name>
    <name type="common">White spot disease agent</name>
    <name type="synonym">Ich</name>
    <dbReference type="NCBI Taxonomy" id="5932"/>
    <lineage>
        <taxon>Eukaryota</taxon>
        <taxon>Sar</taxon>
        <taxon>Alveolata</taxon>
        <taxon>Ciliophora</taxon>
        <taxon>Intramacronucleata</taxon>
        <taxon>Oligohymenophorea</taxon>
        <taxon>Hymenostomatida</taxon>
        <taxon>Ophryoglenina</taxon>
        <taxon>Ichthyophthirius</taxon>
    </lineage>
</organism>
<dbReference type="OMA" id="FEYYWRR"/>
<feature type="non-terminal residue" evidence="2">
    <location>
        <position position="322"/>
    </location>
</feature>
<keyword evidence="3" id="KW-1185">Reference proteome</keyword>
<feature type="domain" description="PKD/REJ-like" evidence="1">
    <location>
        <begin position="4"/>
        <end position="298"/>
    </location>
</feature>
<keyword evidence="2" id="KW-0418">Kinase</keyword>
<gene>
    <name evidence="2" type="ORF">IMG5_164130</name>
</gene>
<sequence>NIKWQCIDLSTGNDCKDSSNNLIVSAITQNLQINIQKNILQAYQQYQFTLSGTKDGVTEIHQIIVQMVDYAVAPVKSTVSINNTQNTINLNQQIFIKFDFEEDVNVDDLIITGVILYKNQQVSIMQINYSQLRFKIWEFFFDFQNQNQFELKFSVRNRNYIIPTLISYFLYANIPPKDCIFDQSVNFEVRNLQDKLTLSINECIDNDLPLTYSFYFYKNQEDYNNELLNAQIINRHLLADFSPNNNIETVLPFGVSLIMGVIQDSKGGIRNITQQITVSQYSQDSSSYYMFINNWLTQTQNNNLNENKIIYFNMITNDLINH</sequence>
<dbReference type="GeneID" id="14905150"/>
<name>G0R0F0_ICHMU</name>
<evidence type="ECO:0000313" key="3">
    <source>
        <dbReference type="Proteomes" id="UP000008983"/>
    </source>
</evidence>
<keyword evidence="2" id="KW-0808">Transferase</keyword>
<feature type="non-terminal residue" evidence="2">
    <location>
        <position position="1"/>
    </location>
</feature>
<reference evidence="2 3" key="1">
    <citation type="submission" date="2011-07" db="EMBL/GenBank/DDBJ databases">
        <authorList>
            <person name="Coyne R."/>
            <person name="Brami D."/>
            <person name="Johnson J."/>
            <person name="Hostetler J."/>
            <person name="Hannick L."/>
            <person name="Clark T."/>
            <person name="Cassidy-Hanley D."/>
            <person name="Inman J."/>
        </authorList>
    </citation>
    <scope>NUCLEOTIDE SEQUENCE [LARGE SCALE GENOMIC DNA]</scope>
    <source>
        <strain evidence="2 3">G5</strain>
    </source>
</reference>
<dbReference type="AlphaFoldDB" id="G0R0F0"/>
<dbReference type="Proteomes" id="UP000008983">
    <property type="component" value="Unassembled WGS sequence"/>
</dbReference>
<proteinExistence type="predicted"/>
<dbReference type="Pfam" id="PF02010">
    <property type="entry name" value="REJ"/>
    <property type="match status" value="1"/>
</dbReference>
<dbReference type="eggNOG" id="KOG3525">
    <property type="taxonomic scope" value="Eukaryota"/>
</dbReference>